<feature type="transmembrane region" description="Helical" evidence="1">
    <location>
        <begin position="121"/>
        <end position="152"/>
    </location>
</feature>
<dbReference type="Proteomes" id="UP001557470">
    <property type="component" value="Unassembled WGS sequence"/>
</dbReference>
<gene>
    <name evidence="2" type="ORF">UPYG_G00239820</name>
</gene>
<evidence type="ECO:0000313" key="2">
    <source>
        <dbReference type="EMBL" id="KAL0970281.1"/>
    </source>
</evidence>
<accession>A0ABD0WZ99</accession>
<feature type="transmembrane region" description="Helical" evidence="1">
    <location>
        <begin position="77"/>
        <end position="101"/>
    </location>
</feature>
<keyword evidence="1" id="KW-1133">Transmembrane helix</keyword>
<evidence type="ECO:0000313" key="3">
    <source>
        <dbReference type="Proteomes" id="UP001557470"/>
    </source>
</evidence>
<keyword evidence="3" id="KW-1185">Reference proteome</keyword>
<dbReference type="PANTHER" id="PTHR33444:SF2">
    <property type="entry name" value="MARVEL DOMAIN-CONTAINING PROTEIN"/>
    <property type="match status" value="1"/>
</dbReference>
<feature type="transmembrane region" description="Helical" evidence="1">
    <location>
        <begin position="45"/>
        <end position="65"/>
    </location>
</feature>
<dbReference type="InterPro" id="IPR040350">
    <property type="entry name" value="TMEM272"/>
</dbReference>
<protein>
    <submittedName>
        <fullName evidence="2">Uncharacterized protein</fullName>
    </submittedName>
</protein>
<keyword evidence="1" id="KW-0812">Transmembrane</keyword>
<dbReference type="EMBL" id="JAGEUA010000007">
    <property type="protein sequence ID" value="KAL0970281.1"/>
    <property type="molecule type" value="Genomic_DNA"/>
</dbReference>
<dbReference type="PANTHER" id="PTHR33444">
    <property type="entry name" value="SI:DKEY-19B23.12-RELATED"/>
    <property type="match status" value="1"/>
</dbReference>
<evidence type="ECO:0000256" key="1">
    <source>
        <dbReference type="SAM" id="Phobius"/>
    </source>
</evidence>
<feature type="transmembrane region" description="Helical" evidence="1">
    <location>
        <begin position="9"/>
        <end position="33"/>
    </location>
</feature>
<proteinExistence type="predicted"/>
<organism evidence="2 3">
    <name type="scientific">Umbra pygmaea</name>
    <name type="common">Eastern mudminnow</name>
    <dbReference type="NCBI Taxonomy" id="75934"/>
    <lineage>
        <taxon>Eukaryota</taxon>
        <taxon>Metazoa</taxon>
        <taxon>Chordata</taxon>
        <taxon>Craniata</taxon>
        <taxon>Vertebrata</taxon>
        <taxon>Euteleostomi</taxon>
        <taxon>Actinopterygii</taxon>
        <taxon>Neopterygii</taxon>
        <taxon>Teleostei</taxon>
        <taxon>Protacanthopterygii</taxon>
        <taxon>Esociformes</taxon>
        <taxon>Umbridae</taxon>
        <taxon>Umbra</taxon>
    </lineage>
</organism>
<keyword evidence="1" id="KW-0472">Membrane</keyword>
<dbReference type="AlphaFoldDB" id="A0ABD0WZ99"/>
<reference evidence="2 3" key="1">
    <citation type="submission" date="2024-06" db="EMBL/GenBank/DDBJ databases">
        <authorList>
            <person name="Pan Q."/>
            <person name="Wen M."/>
            <person name="Jouanno E."/>
            <person name="Zahm M."/>
            <person name="Klopp C."/>
            <person name="Cabau C."/>
            <person name="Louis A."/>
            <person name="Berthelot C."/>
            <person name="Parey E."/>
            <person name="Roest Crollius H."/>
            <person name="Montfort J."/>
            <person name="Robinson-Rechavi M."/>
            <person name="Bouchez O."/>
            <person name="Lampietro C."/>
            <person name="Lopez Roques C."/>
            <person name="Donnadieu C."/>
            <person name="Postlethwait J."/>
            <person name="Bobe J."/>
            <person name="Verreycken H."/>
            <person name="Guiguen Y."/>
        </authorList>
    </citation>
    <scope>NUCLEOTIDE SEQUENCE [LARGE SCALE GENOMIC DNA]</scope>
    <source>
        <strain evidence="2">Up_M1</strain>
        <tissue evidence="2">Testis</tissue>
    </source>
</reference>
<name>A0ABD0WZ99_UMBPY</name>
<sequence>MENSLKSSLLISVIVVLNIIVWMVLITALGLGAMHLNDCPLQPYIPIYLVVIGATSIASLLLFYFNNTLDTSYFSLLSSSTIILLQLFNLGWFIAGSVWVYSIHTVNYDATAGEKYCKRAVYLFAFWFNSLGSICVAMVCTCGLYCVLLTFVKMAFRGQHLFHSQNRCYGVDA</sequence>
<comment type="caution">
    <text evidence="2">The sequence shown here is derived from an EMBL/GenBank/DDBJ whole genome shotgun (WGS) entry which is preliminary data.</text>
</comment>